<accession>A0A2S5BCM4</accession>
<organism evidence="2 3">
    <name type="scientific">Rhodotorula taiwanensis</name>
    <dbReference type="NCBI Taxonomy" id="741276"/>
    <lineage>
        <taxon>Eukaryota</taxon>
        <taxon>Fungi</taxon>
        <taxon>Dikarya</taxon>
        <taxon>Basidiomycota</taxon>
        <taxon>Pucciniomycotina</taxon>
        <taxon>Microbotryomycetes</taxon>
        <taxon>Sporidiobolales</taxon>
        <taxon>Sporidiobolaceae</taxon>
        <taxon>Rhodotorula</taxon>
    </lineage>
</organism>
<feature type="compositionally biased region" description="Basic and acidic residues" evidence="1">
    <location>
        <begin position="29"/>
        <end position="67"/>
    </location>
</feature>
<feature type="compositionally biased region" description="Basic and acidic residues" evidence="1">
    <location>
        <begin position="1"/>
        <end position="20"/>
    </location>
</feature>
<gene>
    <name evidence="2" type="ORF">BMF94_2285</name>
</gene>
<feature type="region of interest" description="Disordered" evidence="1">
    <location>
        <begin position="1"/>
        <end position="79"/>
    </location>
</feature>
<dbReference type="EMBL" id="PJQD01000023">
    <property type="protein sequence ID" value="POY74525.1"/>
    <property type="molecule type" value="Genomic_DNA"/>
</dbReference>
<reference evidence="2 3" key="1">
    <citation type="journal article" date="2018" name="Front. Microbiol.">
        <title>Prospects for Fungal Bioremediation of Acidic Radioactive Waste Sites: Characterization and Genome Sequence of Rhodotorula taiwanensis MD1149.</title>
        <authorList>
            <person name="Tkavc R."/>
            <person name="Matrosova V.Y."/>
            <person name="Grichenko O.E."/>
            <person name="Gostincar C."/>
            <person name="Volpe R.P."/>
            <person name="Klimenkova P."/>
            <person name="Gaidamakova E.K."/>
            <person name="Zhou C.E."/>
            <person name="Stewart B.J."/>
            <person name="Lyman M.G."/>
            <person name="Malfatti S.A."/>
            <person name="Rubinfeld B."/>
            <person name="Courtot M."/>
            <person name="Singh J."/>
            <person name="Dalgard C.L."/>
            <person name="Hamilton T."/>
            <person name="Frey K.G."/>
            <person name="Gunde-Cimerman N."/>
            <person name="Dugan L."/>
            <person name="Daly M.J."/>
        </authorList>
    </citation>
    <scope>NUCLEOTIDE SEQUENCE [LARGE SCALE GENOMIC DNA]</scope>
    <source>
        <strain evidence="2 3">MD1149</strain>
    </source>
</reference>
<comment type="caution">
    <text evidence="2">The sequence shown here is derived from an EMBL/GenBank/DDBJ whole genome shotgun (WGS) entry which is preliminary data.</text>
</comment>
<sequence>MADEGKTFSNDHEFASEQGKKGGATQPDEVYKPSEHDGLRKDGQPDKRMSSEHGFGGDREKASEMGKKGGHSTGGDDEE</sequence>
<evidence type="ECO:0000256" key="1">
    <source>
        <dbReference type="SAM" id="MobiDB-lite"/>
    </source>
</evidence>
<protein>
    <submittedName>
        <fullName evidence="2">Uncharacterized protein</fullName>
    </submittedName>
</protein>
<dbReference type="Proteomes" id="UP000237144">
    <property type="component" value="Unassembled WGS sequence"/>
</dbReference>
<keyword evidence="3" id="KW-1185">Reference proteome</keyword>
<evidence type="ECO:0000313" key="3">
    <source>
        <dbReference type="Proteomes" id="UP000237144"/>
    </source>
</evidence>
<proteinExistence type="predicted"/>
<dbReference type="AlphaFoldDB" id="A0A2S5BCM4"/>
<evidence type="ECO:0000313" key="2">
    <source>
        <dbReference type="EMBL" id="POY74525.1"/>
    </source>
</evidence>
<name>A0A2S5BCM4_9BASI</name>
<dbReference type="OrthoDB" id="2527649at2759"/>